<evidence type="ECO:0000313" key="1">
    <source>
        <dbReference type="EMBL" id="CAE6824849.1"/>
    </source>
</evidence>
<organism evidence="1 2">
    <name type="scientific">Paraburkholderia nemoris</name>
    <dbReference type="NCBI Taxonomy" id="2793076"/>
    <lineage>
        <taxon>Bacteria</taxon>
        <taxon>Pseudomonadati</taxon>
        <taxon>Pseudomonadota</taxon>
        <taxon>Betaproteobacteria</taxon>
        <taxon>Burkholderiales</taxon>
        <taxon>Burkholderiaceae</taxon>
        <taxon>Paraburkholderia</taxon>
    </lineage>
</organism>
<proteinExistence type="predicted"/>
<comment type="caution">
    <text evidence="1">The sequence shown here is derived from an EMBL/GenBank/DDBJ whole genome shotgun (WGS) entry which is preliminary data.</text>
</comment>
<gene>
    <name evidence="1" type="ORF">R69776_06332</name>
</gene>
<name>A0ABN7MVJ8_9BURK</name>
<dbReference type="EMBL" id="CAJNBH010000023">
    <property type="protein sequence ID" value="CAE6824849.1"/>
    <property type="molecule type" value="Genomic_DNA"/>
</dbReference>
<keyword evidence="2" id="KW-1185">Reference proteome</keyword>
<accession>A0ABN7MVJ8</accession>
<protein>
    <submittedName>
        <fullName evidence="1">Uncharacterized protein</fullName>
    </submittedName>
</protein>
<dbReference type="Proteomes" id="UP000673821">
    <property type="component" value="Unassembled WGS sequence"/>
</dbReference>
<evidence type="ECO:0000313" key="2">
    <source>
        <dbReference type="Proteomes" id="UP000673821"/>
    </source>
</evidence>
<sequence>MTIYCRANQRDASQPPFLLLTFLDNFVERFRVDSVVEVHSPIQALPINSPTCSPSTTLVAALRKRTCSHENRHPRI</sequence>
<reference evidence="1 2" key="1">
    <citation type="submission" date="2021-02" db="EMBL/GenBank/DDBJ databases">
        <authorList>
            <person name="Vanwijnsberghe S."/>
        </authorList>
    </citation>
    <scope>NUCLEOTIDE SEQUENCE [LARGE SCALE GENOMIC DNA]</scope>
    <source>
        <strain evidence="1 2">R-69776</strain>
    </source>
</reference>